<evidence type="ECO:0000313" key="5">
    <source>
        <dbReference type="Proteomes" id="UP000475385"/>
    </source>
</evidence>
<dbReference type="RefSeq" id="WP_164697868.1">
    <property type="nucleotide sequence ID" value="NZ_JAAIKB010000022.1"/>
</dbReference>
<comment type="caution">
    <text evidence="4">The sequence shown here is derived from an EMBL/GenBank/DDBJ whole genome shotgun (WGS) entry which is preliminary data.</text>
</comment>
<evidence type="ECO:0000256" key="2">
    <source>
        <dbReference type="ARBA" id="ARBA00022729"/>
    </source>
</evidence>
<feature type="signal peptide" evidence="3">
    <location>
        <begin position="1"/>
        <end position="22"/>
    </location>
</feature>
<dbReference type="InterPro" id="IPR038161">
    <property type="entry name" value="VirB9/CagX/TrbG_C_sf"/>
</dbReference>
<evidence type="ECO:0000313" key="4">
    <source>
        <dbReference type="EMBL" id="NGM23951.1"/>
    </source>
</evidence>
<comment type="similarity">
    <text evidence="1">Belongs to the TrbG/VirB9 family.</text>
</comment>
<name>A0A6M1LU30_9PROT</name>
<dbReference type="Gene3D" id="2.60.40.2500">
    <property type="match status" value="1"/>
</dbReference>
<dbReference type="CDD" id="cd06911">
    <property type="entry name" value="VirB9_CagX_TrbG"/>
    <property type="match status" value="1"/>
</dbReference>
<accession>A0A6M1LU30</accession>
<dbReference type="InterPro" id="IPR033645">
    <property type="entry name" value="VirB9/CagX/TrbG_C"/>
</dbReference>
<evidence type="ECO:0000256" key="3">
    <source>
        <dbReference type="SAM" id="SignalP"/>
    </source>
</evidence>
<keyword evidence="5" id="KW-1185">Reference proteome</keyword>
<dbReference type="EMBL" id="JAAIKB010000022">
    <property type="protein sequence ID" value="NGM23951.1"/>
    <property type="molecule type" value="Genomic_DNA"/>
</dbReference>
<protein>
    <submittedName>
        <fullName evidence="4">TrbG/VirB9 family P-type conjugative transfer protein</fullName>
    </submittedName>
</protein>
<dbReference type="InterPro" id="IPR010258">
    <property type="entry name" value="Conjugal_tfr_TrbG/VirB9/CagX"/>
</dbReference>
<dbReference type="AlphaFoldDB" id="A0A6M1LU30"/>
<evidence type="ECO:0000256" key="1">
    <source>
        <dbReference type="ARBA" id="ARBA00006135"/>
    </source>
</evidence>
<proteinExistence type="inferred from homology"/>
<keyword evidence="2 3" id="KW-0732">Signal</keyword>
<sequence length="319" mass="33628">MPRSRVATLAAILCAAAAPALALEEPAPCSANVGADPRVRCANVTTDKVVLLRAERGAALLIELPDGERVVGVPVSDEMLMRGSRAGSVRVVAEGPGPAEDRPTVDGNLSVAVRGSTVVLKPHADLMPQPFFVLTERDGGRPTRYRFQLETVGTGAGFYSVRLRNVAAEEGDRRARWETMAAARQERAARERLAQASSAPCSAAAGVHHRFAGRGDAALAPQEVCDDGRQTHLRFAPGQRIPAVEASLPDGRDGAVGVTPGSGGWVTVHARAPRLTLRDAGRALCILNLGLGMPGRDDRTGTVTPSVVREAVQPPERRS</sequence>
<organism evidence="4 5">
    <name type="scientific">Falsiroseomonas algicola</name>
    <dbReference type="NCBI Taxonomy" id="2716930"/>
    <lineage>
        <taxon>Bacteria</taxon>
        <taxon>Pseudomonadati</taxon>
        <taxon>Pseudomonadota</taxon>
        <taxon>Alphaproteobacteria</taxon>
        <taxon>Acetobacterales</taxon>
        <taxon>Roseomonadaceae</taxon>
        <taxon>Falsiroseomonas</taxon>
    </lineage>
</organism>
<dbReference type="Proteomes" id="UP000475385">
    <property type="component" value="Unassembled WGS sequence"/>
</dbReference>
<dbReference type="Pfam" id="PF03524">
    <property type="entry name" value="CagX"/>
    <property type="match status" value="1"/>
</dbReference>
<feature type="chain" id="PRO_5027107676" evidence="3">
    <location>
        <begin position="23"/>
        <end position="319"/>
    </location>
</feature>
<reference evidence="4 5" key="1">
    <citation type="submission" date="2020-03" db="EMBL/GenBank/DDBJ databases">
        <title>Roseomonas stagni sp. nov., isolated from pond water in Japan.</title>
        <authorList>
            <person name="Furuhata K."/>
            <person name="Miyamoto H."/>
            <person name="Goto K."/>
        </authorList>
    </citation>
    <scope>NUCLEOTIDE SEQUENCE [LARGE SCALE GENOMIC DNA]</scope>
    <source>
        <strain evidence="4 5">PeD5</strain>
    </source>
</reference>
<gene>
    <name evidence="4" type="ORF">G3576_28350</name>
</gene>